<sequence>MGIDLGSSHPQSLAYGQAGRTDTLWGDAKIAQSITSIFISPMVLSNAESRHMHNTAMIRLPHVVDLCNIIGLTLKRLVLDIQPVHSTPGEAESVGLSRRETNVFLGMANLEELVASYDVLDYFHVPPPSLKRLAITIQDIHDLAMSFCFCLSTLQTLILLRPLELSAADINSLFTSYKGQSLDIVLVDVNSNHRTPEHTRDWTDGDTSVRSGSRSDVVLNLCHYYVDFLPTCQHWERPPQALRQEDHHSRSPQREEHRPHALQREGHQQRSHQTDIRVPRREQDHSKSNPGEEVPSSSIFDDNGIADSDLAGLDASGSNHDDIGDDNIEDEQLIDAEGDNEEVLPPRRSARHSMKRPTVYYEQQVEFGGVQGESDDEFLPQPQNDDAHDMNMSHSPTPTPTRSLSPPADEQVNEVAKAQSTPRLTAAQALRRRLDRLQIACPFQIGNLIEIMIDNIQVTCNVVTGAILSVSLANLIVGSPKKAKHGQAAKDVKQLQELGYKVRLNGAYCYFLRFSDARPWAKRRGVEEVIDRMERLMDPNSPERKIMLKGRCICKKPIIMDESGRRHCEQKVNVGRKQYPKAPKSALIRWKCGTVICSGDDADIEKHVCQQ</sequence>
<dbReference type="Proteomes" id="UP001153331">
    <property type="component" value="Unassembled WGS sequence"/>
</dbReference>
<gene>
    <name evidence="1" type="ORF">OPT61_g5835</name>
</gene>
<protein>
    <submittedName>
        <fullName evidence="1">Uncharacterized protein</fullName>
    </submittedName>
</protein>
<proteinExistence type="predicted"/>
<organism evidence="1 2">
    <name type="scientific">Boeremia exigua</name>
    <dbReference type="NCBI Taxonomy" id="749465"/>
    <lineage>
        <taxon>Eukaryota</taxon>
        <taxon>Fungi</taxon>
        <taxon>Dikarya</taxon>
        <taxon>Ascomycota</taxon>
        <taxon>Pezizomycotina</taxon>
        <taxon>Dothideomycetes</taxon>
        <taxon>Pleosporomycetidae</taxon>
        <taxon>Pleosporales</taxon>
        <taxon>Pleosporineae</taxon>
        <taxon>Didymellaceae</taxon>
        <taxon>Boeremia</taxon>
    </lineage>
</organism>
<reference evidence="1" key="1">
    <citation type="submission" date="2022-11" db="EMBL/GenBank/DDBJ databases">
        <title>Genome Sequence of Boeremia exigua.</title>
        <authorList>
            <person name="Buettner E."/>
        </authorList>
    </citation>
    <scope>NUCLEOTIDE SEQUENCE</scope>
    <source>
        <strain evidence="1">CU02</strain>
    </source>
</reference>
<keyword evidence="2" id="KW-1185">Reference proteome</keyword>
<name>A0ACC2I8X9_9PLEO</name>
<comment type="caution">
    <text evidence="1">The sequence shown here is derived from an EMBL/GenBank/DDBJ whole genome shotgun (WGS) entry which is preliminary data.</text>
</comment>
<evidence type="ECO:0000313" key="2">
    <source>
        <dbReference type="Proteomes" id="UP001153331"/>
    </source>
</evidence>
<dbReference type="EMBL" id="JAPHNI010000390">
    <property type="protein sequence ID" value="KAJ8111613.1"/>
    <property type="molecule type" value="Genomic_DNA"/>
</dbReference>
<evidence type="ECO:0000313" key="1">
    <source>
        <dbReference type="EMBL" id="KAJ8111613.1"/>
    </source>
</evidence>
<accession>A0ACC2I8X9</accession>